<comment type="caution">
    <text evidence="2">The sequence shown here is derived from an EMBL/GenBank/DDBJ whole genome shotgun (WGS) entry which is preliminary data.</text>
</comment>
<dbReference type="Proteomes" id="UP000266188">
    <property type="component" value="Unassembled WGS sequence"/>
</dbReference>
<dbReference type="EMBL" id="MVGC01000068">
    <property type="protein sequence ID" value="RJE24801.1"/>
    <property type="molecule type" value="Genomic_DNA"/>
</dbReference>
<dbReference type="AlphaFoldDB" id="A0A3A3A614"/>
<keyword evidence="3" id="KW-1185">Reference proteome</keyword>
<dbReference type="Gene3D" id="1.20.120.520">
    <property type="entry name" value="nmb1532 protein domain like"/>
    <property type="match status" value="1"/>
</dbReference>
<dbReference type="PANTHER" id="PTHR35585">
    <property type="entry name" value="HHE DOMAIN PROTEIN (AFU_ORTHOLOGUE AFUA_4G00730)"/>
    <property type="match status" value="1"/>
</dbReference>
<dbReference type="PANTHER" id="PTHR35585:SF3">
    <property type="entry name" value="HEMERYTHRIN-LIKE DOMAIN-CONTAINING PROTEIN"/>
    <property type="match status" value="1"/>
</dbReference>
<evidence type="ECO:0000259" key="1">
    <source>
        <dbReference type="Pfam" id="PF01814"/>
    </source>
</evidence>
<sequence length="218" mass="25319">MAATARSTSADTRILEPNFFRGNTYETRARDATPQVRITDAVKHEHGELRSFADRILNSTNPDEQTRFQNQFTWELARHYVGEELVVYPALERHVEGGKDLADKDRREHQGIREHLQEFQDLNSTDPRFIPSLQRLMEDLRQHMDQENAHLVKLDEALSKDDSVGLTQRFDRTKAFVPTRAHPMTPQNLPFETAMGLMTAPIDYLSDMFRKWPSERPS</sequence>
<name>A0A3A3A614_9EURO</name>
<dbReference type="Pfam" id="PF01814">
    <property type="entry name" value="Hemerythrin"/>
    <property type="match status" value="1"/>
</dbReference>
<reference evidence="3" key="1">
    <citation type="submission" date="2017-02" db="EMBL/GenBank/DDBJ databases">
        <authorList>
            <person name="Tafer H."/>
            <person name="Lopandic K."/>
        </authorList>
    </citation>
    <scope>NUCLEOTIDE SEQUENCE [LARGE SCALE GENOMIC DNA]</scope>
    <source>
        <strain evidence="3">CBS 366.77</strain>
    </source>
</reference>
<evidence type="ECO:0000313" key="3">
    <source>
        <dbReference type="Proteomes" id="UP000266188"/>
    </source>
</evidence>
<gene>
    <name evidence="2" type="ORF">PHISCL_02882</name>
</gene>
<feature type="domain" description="Hemerythrin-like" evidence="1">
    <location>
        <begin position="38"/>
        <end position="153"/>
    </location>
</feature>
<dbReference type="STRING" id="2070753.A0A3A3A614"/>
<organism evidence="2 3">
    <name type="scientific">Aspergillus sclerotialis</name>
    <dbReference type="NCBI Taxonomy" id="2070753"/>
    <lineage>
        <taxon>Eukaryota</taxon>
        <taxon>Fungi</taxon>
        <taxon>Dikarya</taxon>
        <taxon>Ascomycota</taxon>
        <taxon>Pezizomycotina</taxon>
        <taxon>Eurotiomycetes</taxon>
        <taxon>Eurotiomycetidae</taxon>
        <taxon>Eurotiales</taxon>
        <taxon>Aspergillaceae</taxon>
        <taxon>Aspergillus</taxon>
        <taxon>Aspergillus subgen. Polypaecilum</taxon>
    </lineage>
</organism>
<protein>
    <recommendedName>
        <fullName evidence="1">Hemerythrin-like domain-containing protein</fullName>
    </recommendedName>
</protein>
<dbReference type="OrthoDB" id="9983919at2759"/>
<dbReference type="InterPro" id="IPR012312">
    <property type="entry name" value="Hemerythrin-like"/>
</dbReference>
<accession>A0A3A3A614</accession>
<evidence type="ECO:0000313" key="2">
    <source>
        <dbReference type="EMBL" id="RJE24801.1"/>
    </source>
</evidence>
<proteinExistence type="predicted"/>